<dbReference type="RefSeq" id="XP_007328188.1">
    <property type="nucleotide sequence ID" value="XM_007328126.1"/>
</dbReference>
<dbReference type="STRING" id="597362.K5X059"/>
<dbReference type="eggNOG" id="ENOG502QQPX">
    <property type="taxonomic scope" value="Eukaryota"/>
</dbReference>
<dbReference type="InParanoid" id="K5X059"/>
<dbReference type="GeneID" id="18830996"/>
<dbReference type="Gene3D" id="3.30.200.20">
    <property type="entry name" value="Phosphorylase Kinase, domain 1"/>
    <property type="match status" value="1"/>
</dbReference>
<dbReference type="Proteomes" id="UP000008493">
    <property type="component" value="Unassembled WGS sequence"/>
</dbReference>
<dbReference type="CDD" id="cd05154">
    <property type="entry name" value="ACAD10_11_N-like"/>
    <property type="match status" value="1"/>
</dbReference>
<protein>
    <recommendedName>
        <fullName evidence="1">Aminoglycoside phosphotransferase domain-containing protein</fullName>
    </recommendedName>
</protein>
<dbReference type="OMA" id="RAFYVME"/>
<dbReference type="InterPro" id="IPR052898">
    <property type="entry name" value="ACAD10-like"/>
</dbReference>
<keyword evidence="3" id="KW-1185">Reference proteome</keyword>
<gene>
    <name evidence="2" type="ORF">AGABI1DRAFT_72001</name>
</gene>
<dbReference type="AlphaFoldDB" id="K5X059"/>
<dbReference type="InterPro" id="IPR041726">
    <property type="entry name" value="ACAD10_11_N"/>
</dbReference>
<dbReference type="OrthoDB" id="191037at2759"/>
<evidence type="ECO:0000313" key="2">
    <source>
        <dbReference type="EMBL" id="EKM81161.1"/>
    </source>
</evidence>
<dbReference type="PANTHER" id="PTHR47829:SF1">
    <property type="entry name" value="HAD FAMILY PHOSPHATASE"/>
    <property type="match status" value="1"/>
</dbReference>
<dbReference type="Pfam" id="PF01636">
    <property type="entry name" value="APH"/>
    <property type="match status" value="1"/>
</dbReference>
<organism evidence="2 3">
    <name type="scientific">Agaricus bisporus var. burnettii (strain JB137-S8 / ATCC MYA-4627 / FGSC 10392)</name>
    <name type="common">White button mushroom</name>
    <dbReference type="NCBI Taxonomy" id="597362"/>
    <lineage>
        <taxon>Eukaryota</taxon>
        <taxon>Fungi</taxon>
        <taxon>Dikarya</taxon>
        <taxon>Basidiomycota</taxon>
        <taxon>Agaricomycotina</taxon>
        <taxon>Agaricomycetes</taxon>
        <taxon>Agaricomycetidae</taxon>
        <taxon>Agaricales</taxon>
        <taxon>Agaricineae</taxon>
        <taxon>Agaricaceae</taxon>
        <taxon>Agaricus</taxon>
    </lineage>
</organism>
<accession>K5X059</accession>
<dbReference type="PANTHER" id="PTHR47829">
    <property type="entry name" value="HYDROLASE, PUTATIVE (AFU_ORTHOLOGUE AFUA_1G12880)-RELATED"/>
    <property type="match status" value="1"/>
</dbReference>
<dbReference type="HOGENOM" id="CLU_007526_0_2_1"/>
<dbReference type="InterPro" id="IPR011009">
    <property type="entry name" value="Kinase-like_dom_sf"/>
</dbReference>
<dbReference type="KEGG" id="abp:AGABI1DRAFT72001"/>
<dbReference type="EMBL" id="JH971388">
    <property type="protein sequence ID" value="EKM81161.1"/>
    <property type="molecule type" value="Genomic_DNA"/>
</dbReference>
<feature type="domain" description="Aminoglycoside phosphotransferase" evidence="1">
    <location>
        <begin position="41"/>
        <end position="285"/>
    </location>
</feature>
<dbReference type="InterPro" id="IPR002575">
    <property type="entry name" value="Aminoglycoside_PTrfase"/>
</dbReference>
<evidence type="ECO:0000313" key="3">
    <source>
        <dbReference type="Proteomes" id="UP000008493"/>
    </source>
</evidence>
<proteinExistence type="predicted"/>
<name>K5X059_AGABU</name>
<reference evidence="3" key="1">
    <citation type="journal article" date="2012" name="Proc. Natl. Acad. Sci. U.S.A.">
        <title>Genome sequence of the button mushroom Agaricus bisporus reveals mechanisms governing adaptation to a humic-rich ecological niche.</title>
        <authorList>
            <person name="Morin E."/>
            <person name="Kohler A."/>
            <person name="Baker A.R."/>
            <person name="Foulongne-Oriol M."/>
            <person name="Lombard V."/>
            <person name="Nagy L.G."/>
            <person name="Ohm R.A."/>
            <person name="Patyshakuliyeva A."/>
            <person name="Brun A."/>
            <person name="Aerts A.L."/>
            <person name="Bailey A.M."/>
            <person name="Billette C."/>
            <person name="Coutinho P.M."/>
            <person name="Deakin G."/>
            <person name="Doddapaneni H."/>
            <person name="Floudas D."/>
            <person name="Grimwood J."/>
            <person name="Hilden K."/>
            <person name="Kuees U."/>
            <person name="LaButti K.M."/>
            <person name="Lapidus A."/>
            <person name="Lindquist E.A."/>
            <person name="Lucas S.M."/>
            <person name="Murat C."/>
            <person name="Riley R.W."/>
            <person name="Salamov A.A."/>
            <person name="Schmutz J."/>
            <person name="Subramanian V."/>
            <person name="Woesten H.A.B."/>
            <person name="Xu J."/>
            <person name="Eastwood D.C."/>
            <person name="Foster G.D."/>
            <person name="Sonnenberg A.S."/>
            <person name="Cullen D."/>
            <person name="de Vries R.P."/>
            <person name="Lundell T."/>
            <person name="Hibbett D.S."/>
            <person name="Henrissat B."/>
            <person name="Burton K.S."/>
            <person name="Kerrigan R.W."/>
            <person name="Challen M.P."/>
            <person name="Grigoriev I.V."/>
            <person name="Martin F."/>
        </authorList>
    </citation>
    <scope>NUCLEOTIDE SEQUENCE [LARGE SCALE GENOMIC DNA]</scope>
    <source>
        <strain evidence="3">JB137-S8 / ATCC MYA-4627 / FGSC 10392</strain>
    </source>
</reference>
<dbReference type="Gene3D" id="3.90.1200.10">
    <property type="match status" value="1"/>
</dbReference>
<dbReference type="SUPFAM" id="SSF56112">
    <property type="entry name" value="Protein kinase-like (PK-like)"/>
    <property type="match status" value="1"/>
</dbReference>
<evidence type="ECO:0000259" key="1">
    <source>
        <dbReference type="Pfam" id="PF01636"/>
    </source>
</evidence>
<sequence>MADIAPKQTGGGYGNIRATIDVDKLNAFLAKNTSAIKAPVDVKQFTFGQSNPTYFLRDVDNARWVLRKKPAGQLLSQTAHQVEREFRVLDALHQHNQNPNTRPDQKVPVPKPILLCEDVSVIGTPFYIMEFLEGRIFIDSRMPDVSSHDRRECWLSAVRSLAALSSIDPASIGLSNFGPPTDYFPRQIKSLSRVSAAQAAAVDVETNEPVGNIPLHDELLNWYRNNLPDESKLGRRIVHGDYKLDNMIFHPTENRVIGILDWELSTLGSPLSDFANFTMPWSIDPKDLPSSATPSTMRAFKNTTEGIPIPIDDLEREYSRLLKQPYPIPELVFARSWNLFRVTIIAQGIAARYARRQATSEHAHLHAKTFHIFGNFAQKVLQDAGITVTSKARL</sequence>